<feature type="compositionally biased region" description="Acidic residues" evidence="1">
    <location>
        <begin position="616"/>
        <end position="630"/>
    </location>
</feature>
<organism evidence="3 4">
    <name type="scientific">Corynespora cassiicola Philippines</name>
    <dbReference type="NCBI Taxonomy" id="1448308"/>
    <lineage>
        <taxon>Eukaryota</taxon>
        <taxon>Fungi</taxon>
        <taxon>Dikarya</taxon>
        <taxon>Ascomycota</taxon>
        <taxon>Pezizomycotina</taxon>
        <taxon>Dothideomycetes</taxon>
        <taxon>Pleosporomycetidae</taxon>
        <taxon>Pleosporales</taxon>
        <taxon>Corynesporascaceae</taxon>
        <taxon>Corynespora</taxon>
    </lineage>
</organism>
<evidence type="ECO:0000256" key="2">
    <source>
        <dbReference type="SAM" id="Phobius"/>
    </source>
</evidence>
<feature type="compositionally biased region" description="Pro residues" evidence="1">
    <location>
        <begin position="455"/>
        <end position="472"/>
    </location>
</feature>
<feature type="compositionally biased region" description="Basic residues" evidence="1">
    <location>
        <begin position="517"/>
        <end position="528"/>
    </location>
</feature>
<accession>A0A2T2N413</accession>
<feature type="region of interest" description="Disordered" evidence="1">
    <location>
        <begin position="585"/>
        <end position="671"/>
    </location>
</feature>
<dbReference type="AlphaFoldDB" id="A0A2T2N413"/>
<dbReference type="OrthoDB" id="5429716at2759"/>
<feature type="compositionally biased region" description="Low complexity" evidence="1">
    <location>
        <begin position="13"/>
        <end position="27"/>
    </location>
</feature>
<evidence type="ECO:0000313" key="4">
    <source>
        <dbReference type="Proteomes" id="UP000240883"/>
    </source>
</evidence>
<sequence length="699" mass="73066">MTPRPTLHRRQSRPSASSPPQSSASQPTPTPTPTPTSLPRPNLLGPLTTTFTPPPHCSSAALACPTCNKAFRGQTCRAGLQEDASCRPPRARVSGASSLDANANVAPVGFYSPGLICPTGYTRACSATTPAPRATSGARQDLDFAFDFPPAPGETAVGCCPSGYTCGSYPGISTTQSCHRPVTTATRFDALTCDGARVGEIAGFGVPMVVGGTRTVASLDLWAPLVQIVYRATDLPASSSASSRSGVLEEDAGVRVAGVSTTMGGGMVPVSTVEATATGMTVATAEPAVEESGGLSQATTIGIGVGAGIVVLSVVSLILYFCCIRKRIRSEDEQQTRGLSHIHAKKLSSASSASSFTSEAAILHHAPPPAVTAEPDTAAAGGKVHSIAAFSTPIDKTSISRPIPTPEPWTREPVYESPDGTGRMKVVGVDANGTMDLEEEGPHFPSPPISSEQFPIPPSSTQPAPAPGPTLPPAIAVSSIPRKPMPTPVPASASQTLTPMTAELDMESPIDGTSPFRLKRGNTLKRTHSMQQQSAAHARGRDRDRAASPLRNQLSNPSATPALIDEEISAAYAAGIEHSLDRAAYTAGRSRSYSRPRPKSRTRDASVGSSTVVDRDEWDDRDDEDDESNDEEKAARKKSLRRADSFSRPRPPRKNSPVIKSPPLTPEMVQGEYIRGRTAAAVGGRGMRPGVGTDMGVAF</sequence>
<keyword evidence="4" id="KW-1185">Reference proteome</keyword>
<feature type="compositionally biased region" description="Polar residues" evidence="1">
    <location>
        <begin position="550"/>
        <end position="559"/>
    </location>
</feature>
<name>A0A2T2N413_CORCC</name>
<gene>
    <name evidence="3" type="ORF">BS50DRAFT_593963</name>
</gene>
<keyword evidence="2" id="KW-0472">Membrane</keyword>
<proteinExistence type="predicted"/>
<feature type="region of interest" description="Disordered" evidence="1">
    <location>
        <begin position="506"/>
        <end position="559"/>
    </location>
</feature>
<dbReference type="STRING" id="1448308.A0A2T2N413"/>
<reference evidence="3 4" key="1">
    <citation type="journal article" date="2018" name="Front. Microbiol.">
        <title>Genome-Wide Analysis of Corynespora cassiicola Leaf Fall Disease Putative Effectors.</title>
        <authorList>
            <person name="Lopez D."/>
            <person name="Ribeiro S."/>
            <person name="Label P."/>
            <person name="Fumanal B."/>
            <person name="Venisse J.S."/>
            <person name="Kohler A."/>
            <person name="de Oliveira R.R."/>
            <person name="Labutti K."/>
            <person name="Lipzen A."/>
            <person name="Lail K."/>
            <person name="Bauer D."/>
            <person name="Ohm R.A."/>
            <person name="Barry K.W."/>
            <person name="Spatafora J."/>
            <person name="Grigoriev I.V."/>
            <person name="Martin F.M."/>
            <person name="Pujade-Renaud V."/>
        </authorList>
    </citation>
    <scope>NUCLEOTIDE SEQUENCE [LARGE SCALE GENOMIC DNA]</scope>
    <source>
        <strain evidence="3 4">Philippines</strain>
    </source>
</reference>
<feature type="region of interest" description="Disordered" evidence="1">
    <location>
        <begin position="1"/>
        <end position="50"/>
    </location>
</feature>
<feature type="compositionally biased region" description="Pro residues" evidence="1">
    <location>
        <begin position="28"/>
        <end position="38"/>
    </location>
</feature>
<evidence type="ECO:0000313" key="3">
    <source>
        <dbReference type="EMBL" id="PSN60185.1"/>
    </source>
</evidence>
<dbReference type="EMBL" id="KZ678150">
    <property type="protein sequence ID" value="PSN60185.1"/>
    <property type="molecule type" value="Genomic_DNA"/>
</dbReference>
<keyword evidence="2" id="KW-1133">Transmembrane helix</keyword>
<protein>
    <submittedName>
        <fullName evidence="3">Uncharacterized protein</fullName>
    </submittedName>
</protein>
<feature type="region of interest" description="Disordered" evidence="1">
    <location>
        <begin position="396"/>
        <end position="493"/>
    </location>
</feature>
<feature type="compositionally biased region" description="Basic residues" evidence="1">
    <location>
        <begin position="1"/>
        <end position="12"/>
    </location>
</feature>
<keyword evidence="2" id="KW-0812">Transmembrane</keyword>
<feature type="transmembrane region" description="Helical" evidence="2">
    <location>
        <begin position="301"/>
        <end position="322"/>
    </location>
</feature>
<feature type="compositionally biased region" description="Low complexity" evidence="1">
    <location>
        <begin position="39"/>
        <end position="50"/>
    </location>
</feature>
<dbReference type="Proteomes" id="UP000240883">
    <property type="component" value="Unassembled WGS sequence"/>
</dbReference>
<evidence type="ECO:0000256" key="1">
    <source>
        <dbReference type="SAM" id="MobiDB-lite"/>
    </source>
</evidence>